<dbReference type="EMBL" id="QGKY02001250">
    <property type="protein sequence ID" value="KAF2563631.1"/>
    <property type="molecule type" value="Genomic_DNA"/>
</dbReference>
<dbReference type="EMBL" id="QGKW02000717">
    <property type="protein sequence ID" value="KAF2599682.1"/>
    <property type="molecule type" value="Genomic_DNA"/>
</dbReference>
<evidence type="ECO:0000313" key="1">
    <source>
        <dbReference type="EMBL" id="KAF2563631.1"/>
    </source>
</evidence>
<sequence length="91" mass="9857">MVPSSTHLKVDLLILDIFGFDIHVFHIWSRLGKTYGKSSGSLLGRLLGSLLGRLLGSLLGRLLGSLLGRLLGSLLGRLLGSLLAHYTLEDF</sequence>
<gene>
    <name evidence="2" type="ORF">F2Q68_00009325</name>
    <name evidence="1" type="ORF">F2Q70_00016357</name>
</gene>
<comment type="caution">
    <text evidence="2">The sequence shown here is derived from an EMBL/GenBank/DDBJ whole genome shotgun (WGS) entry which is preliminary data.</text>
</comment>
<proteinExistence type="predicted"/>
<evidence type="ECO:0000313" key="2">
    <source>
        <dbReference type="EMBL" id="KAF2599682.1"/>
    </source>
</evidence>
<evidence type="ECO:0000313" key="3">
    <source>
        <dbReference type="Proteomes" id="UP000712281"/>
    </source>
</evidence>
<dbReference type="AlphaFoldDB" id="A0A8S9L0K5"/>
<dbReference type="Proteomes" id="UP000712281">
    <property type="component" value="Unassembled WGS sequence"/>
</dbReference>
<protein>
    <submittedName>
        <fullName evidence="2">Uncharacterized protein</fullName>
    </submittedName>
</protein>
<name>A0A8S9L0K5_BRACR</name>
<accession>A0A8S9L0K5</accession>
<organism evidence="2 3">
    <name type="scientific">Brassica cretica</name>
    <name type="common">Mustard</name>
    <dbReference type="NCBI Taxonomy" id="69181"/>
    <lineage>
        <taxon>Eukaryota</taxon>
        <taxon>Viridiplantae</taxon>
        <taxon>Streptophyta</taxon>
        <taxon>Embryophyta</taxon>
        <taxon>Tracheophyta</taxon>
        <taxon>Spermatophyta</taxon>
        <taxon>Magnoliopsida</taxon>
        <taxon>eudicotyledons</taxon>
        <taxon>Gunneridae</taxon>
        <taxon>Pentapetalae</taxon>
        <taxon>rosids</taxon>
        <taxon>malvids</taxon>
        <taxon>Brassicales</taxon>
        <taxon>Brassicaceae</taxon>
        <taxon>Brassiceae</taxon>
        <taxon>Brassica</taxon>
    </lineage>
</organism>
<reference evidence="2" key="1">
    <citation type="submission" date="2019-12" db="EMBL/GenBank/DDBJ databases">
        <title>Genome sequencing and annotation of Brassica cretica.</title>
        <authorList>
            <person name="Studholme D.J."/>
            <person name="Sarris P.F."/>
        </authorList>
    </citation>
    <scope>NUCLEOTIDE SEQUENCE</scope>
    <source>
        <strain evidence="2">PFS-001/15</strain>
        <strain evidence="1">PFS-102/07</strain>
        <tissue evidence="2">Leaf</tissue>
    </source>
</reference>